<keyword evidence="4" id="KW-0067">ATP-binding</keyword>
<dbReference type="SMART" id="SM00847">
    <property type="entry name" value="HA2"/>
    <property type="match status" value="1"/>
</dbReference>
<dbReference type="AlphaFoldDB" id="A0A0H5R2B2"/>
<keyword evidence="1" id="KW-0547">Nucleotide-binding</keyword>
<evidence type="ECO:0000313" key="6">
    <source>
        <dbReference type="EMBL" id="CRZ02019.1"/>
    </source>
</evidence>
<dbReference type="PANTHER" id="PTHR18934">
    <property type="entry name" value="ATP-DEPENDENT RNA HELICASE"/>
    <property type="match status" value="1"/>
</dbReference>
<evidence type="ECO:0000256" key="1">
    <source>
        <dbReference type="ARBA" id="ARBA00022741"/>
    </source>
</evidence>
<dbReference type="SUPFAM" id="SSF52540">
    <property type="entry name" value="P-loop containing nucleoside triphosphate hydrolases"/>
    <property type="match status" value="1"/>
</dbReference>
<dbReference type="Gene3D" id="3.40.50.300">
    <property type="entry name" value="P-loop containing nucleotide triphosphate hydrolases"/>
    <property type="match status" value="1"/>
</dbReference>
<reference evidence="6" key="1">
    <citation type="submission" date="2015-04" db="EMBL/GenBank/DDBJ databases">
        <title>The genome sequence of the plant pathogenic Rhizarian Plasmodiophora brassicae reveals insights in its biotrophic life cycle and the origin of chitin synthesis.</title>
        <authorList>
            <person name="Schwelm A."/>
            <person name="Fogelqvist J."/>
            <person name="Knaust A."/>
            <person name="Julke S."/>
            <person name="Lilja T."/>
            <person name="Dhandapani V."/>
            <person name="Bonilla-Rosso G."/>
            <person name="Karlsson M."/>
            <person name="Shevchenko A."/>
            <person name="Choi S.R."/>
            <person name="Kim H.G."/>
            <person name="Park J.Y."/>
            <person name="Lim Y.P."/>
            <person name="Ludwig-Muller J."/>
            <person name="Dixelius C."/>
        </authorList>
    </citation>
    <scope>NUCLEOTIDE SEQUENCE</scope>
    <source>
        <tissue evidence="6">Potato root galls</tissue>
    </source>
</reference>
<evidence type="ECO:0000259" key="5">
    <source>
        <dbReference type="SMART" id="SM00847"/>
    </source>
</evidence>
<accession>A0A0H5R2B2</accession>
<dbReference type="GO" id="GO:0016787">
    <property type="term" value="F:hydrolase activity"/>
    <property type="evidence" value="ECO:0007669"/>
    <property type="project" value="UniProtKB-KW"/>
</dbReference>
<proteinExistence type="predicted"/>
<sequence length="407" mass="45075">MANNDALFFERLMTAVRVHPVVILTGSIENGRIREIIQHLSGYARGSIVAYTRTRNVCSFAGDFANERDLDVGGVIGCTTLLGNRSGVTSEIRFFSDGFLLFEALDDRALRGYDVFVLDQVCERTLATDICIGYLKWLLYTRPEVRLVLMGVGNYVGVLRHYFANTTVISAGPPSLDLNSQKGPPLMKVANIASVCLLLMMLERSPLYFDYLDEPPKESLDKAKQNLLNLRAITEGWVITDLGRRLARLPLSPEMGNLLLTSSQYNCCPEMLTICSMMAVSGKFVNPTNDLLMDLFDYLVLLKLEAAFQKSAGTKLPSLLDDTGFSSMDSLVEALRAASEAKTMLSNILIGMEVEVVRTNDQQHPHISLTKALIEGKSNVNKNLVAGYAGLQETWPPNPFWSCEELP</sequence>
<dbReference type="InterPro" id="IPR007502">
    <property type="entry name" value="Helicase-assoc_dom"/>
</dbReference>
<evidence type="ECO:0000256" key="2">
    <source>
        <dbReference type="ARBA" id="ARBA00022801"/>
    </source>
</evidence>
<keyword evidence="2" id="KW-0378">Hydrolase</keyword>
<evidence type="ECO:0000256" key="3">
    <source>
        <dbReference type="ARBA" id="ARBA00022806"/>
    </source>
</evidence>
<dbReference type="GO" id="GO:0003723">
    <property type="term" value="F:RNA binding"/>
    <property type="evidence" value="ECO:0007669"/>
    <property type="project" value="TreeGrafter"/>
</dbReference>
<dbReference type="GO" id="GO:0005524">
    <property type="term" value="F:ATP binding"/>
    <property type="evidence" value="ECO:0007669"/>
    <property type="project" value="UniProtKB-KW"/>
</dbReference>
<dbReference type="PANTHER" id="PTHR18934:SF99">
    <property type="entry name" value="ATP-DEPENDENT RNA HELICASE DHX37-RELATED"/>
    <property type="match status" value="1"/>
</dbReference>
<dbReference type="Gene3D" id="1.20.120.1080">
    <property type="match status" value="1"/>
</dbReference>
<dbReference type="InterPro" id="IPR027417">
    <property type="entry name" value="P-loop_NTPase"/>
</dbReference>
<keyword evidence="3" id="KW-0347">Helicase</keyword>
<feature type="domain" description="Helicase-associated" evidence="5">
    <location>
        <begin position="222"/>
        <end position="295"/>
    </location>
</feature>
<organism evidence="6">
    <name type="scientific">Spongospora subterranea</name>
    <dbReference type="NCBI Taxonomy" id="70186"/>
    <lineage>
        <taxon>Eukaryota</taxon>
        <taxon>Sar</taxon>
        <taxon>Rhizaria</taxon>
        <taxon>Endomyxa</taxon>
        <taxon>Phytomyxea</taxon>
        <taxon>Plasmodiophorida</taxon>
        <taxon>Plasmodiophoridae</taxon>
        <taxon>Spongospora</taxon>
    </lineage>
</organism>
<dbReference type="EMBL" id="HACM01001577">
    <property type="protein sequence ID" value="CRZ02019.1"/>
    <property type="molecule type" value="Transcribed_RNA"/>
</dbReference>
<name>A0A0H5R2B2_9EUKA</name>
<evidence type="ECO:0000256" key="4">
    <source>
        <dbReference type="ARBA" id="ARBA00022840"/>
    </source>
</evidence>
<dbReference type="GO" id="GO:0004386">
    <property type="term" value="F:helicase activity"/>
    <property type="evidence" value="ECO:0007669"/>
    <property type="project" value="UniProtKB-KW"/>
</dbReference>
<dbReference type="Pfam" id="PF21010">
    <property type="entry name" value="HA2_C"/>
    <property type="match status" value="1"/>
</dbReference>
<protein>
    <recommendedName>
        <fullName evidence="5">Helicase-associated domain-containing protein</fullName>
    </recommendedName>
</protein>